<dbReference type="EMBL" id="OX451736">
    <property type="protein sequence ID" value="CAI8587665.1"/>
    <property type="molecule type" value="Genomic_DNA"/>
</dbReference>
<gene>
    <name evidence="1" type="ORF">VFH_I310720</name>
</gene>
<proteinExistence type="predicted"/>
<keyword evidence="2" id="KW-1185">Reference proteome</keyword>
<dbReference type="Proteomes" id="UP001157006">
    <property type="component" value="Chromosome 1L"/>
</dbReference>
<dbReference type="AlphaFoldDB" id="A0AAV0YNJ5"/>
<organism evidence="1 2">
    <name type="scientific">Vicia faba</name>
    <name type="common">Broad bean</name>
    <name type="synonym">Faba vulgaris</name>
    <dbReference type="NCBI Taxonomy" id="3906"/>
    <lineage>
        <taxon>Eukaryota</taxon>
        <taxon>Viridiplantae</taxon>
        <taxon>Streptophyta</taxon>
        <taxon>Embryophyta</taxon>
        <taxon>Tracheophyta</taxon>
        <taxon>Spermatophyta</taxon>
        <taxon>Magnoliopsida</taxon>
        <taxon>eudicotyledons</taxon>
        <taxon>Gunneridae</taxon>
        <taxon>Pentapetalae</taxon>
        <taxon>rosids</taxon>
        <taxon>fabids</taxon>
        <taxon>Fabales</taxon>
        <taxon>Fabaceae</taxon>
        <taxon>Papilionoideae</taxon>
        <taxon>50 kb inversion clade</taxon>
        <taxon>NPAAA clade</taxon>
        <taxon>Hologalegina</taxon>
        <taxon>IRL clade</taxon>
        <taxon>Fabeae</taxon>
        <taxon>Vicia</taxon>
    </lineage>
</organism>
<name>A0AAV0YNJ5_VICFA</name>
<evidence type="ECO:0000313" key="1">
    <source>
        <dbReference type="EMBL" id="CAI8587665.1"/>
    </source>
</evidence>
<accession>A0AAV0YNJ5</accession>
<sequence>MNEKQKHQYMPFLFNSLSSSFMFHRKKSLSLCKSNQIIEINIKILRERIYHSLCGGGASDLRERSRRKGRGSVFAAETGGWFECGGRSCCMHGGVAVTNDFSWWRVWSALSFRQW</sequence>
<evidence type="ECO:0000313" key="2">
    <source>
        <dbReference type="Proteomes" id="UP001157006"/>
    </source>
</evidence>
<protein>
    <submittedName>
        <fullName evidence="1">Uncharacterized protein</fullName>
    </submittedName>
</protein>
<reference evidence="1 2" key="1">
    <citation type="submission" date="2023-01" db="EMBL/GenBank/DDBJ databases">
        <authorList>
            <person name="Kreplak J."/>
        </authorList>
    </citation>
    <scope>NUCLEOTIDE SEQUENCE [LARGE SCALE GENOMIC DNA]</scope>
</reference>